<evidence type="ECO:0000259" key="4">
    <source>
        <dbReference type="PROSITE" id="PS51379"/>
    </source>
</evidence>
<sequence>MCCGCTACFNVCPTKAITMTSNERGFYVPSVNVLKCISCGLCKKVCQIENIPQRNKPSDKYGIVNHNNDLRMKSSSGGLFSAILMKMFEQYPNRFHCFGVKFDDDLTAIHSCADSLSECADFRGSKYVQSDLNNVFTHIGQLLRQGDTVMFTGTGCQCAGLKNYIVTKHIDDSNLFVVDIVCHGAPSNGLWKDYIKAIEDTTGQKILSYKFRNKEDGWRGLHPLAILANGDMVERNKLFLSYGRFFGRLSLNVPCYSCKYANTKRIGDLTMGDYWGIEKSDCSFDDGKGVSLCLVNTQKGKLIFDGIRESIESYEIKDTSYLQPQLCAPTSRNILSKDFWKDYKNKGYMYVVKKYTGHSRGYSAVMKIFTKIKTICFIRWAPPKI</sequence>
<dbReference type="Pfam" id="PF04432">
    <property type="entry name" value="FrhB_FdhB_C"/>
    <property type="match status" value="1"/>
</dbReference>
<dbReference type="SUPFAM" id="SSF54862">
    <property type="entry name" value="4Fe-4S ferredoxins"/>
    <property type="match status" value="1"/>
</dbReference>
<dbReference type="EMBL" id="VLKH01000006">
    <property type="protein sequence ID" value="TWH79379.1"/>
    <property type="molecule type" value="Genomic_DNA"/>
</dbReference>
<dbReference type="GO" id="GO:0051536">
    <property type="term" value="F:iron-sulfur cluster binding"/>
    <property type="evidence" value="ECO:0007669"/>
    <property type="project" value="UniProtKB-KW"/>
</dbReference>
<dbReference type="PANTHER" id="PTHR43193:SF2">
    <property type="entry name" value="POLYFERREDOXIN PROTEIN FWDF"/>
    <property type="match status" value="1"/>
</dbReference>
<dbReference type="InterPro" id="IPR007525">
    <property type="entry name" value="FrhB_FdhB_C"/>
</dbReference>
<keyword evidence="3" id="KW-0411">Iron-sulfur</keyword>
<keyword evidence="2" id="KW-0408">Iron</keyword>
<evidence type="ECO:0000256" key="1">
    <source>
        <dbReference type="ARBA" id="ARBA00022723"/>
    </source>
</evidence>
<feature type="domain" description="4Fe-4S ferredoxin-type" evidence="4">
    <location>
        <begin position="1"/>
        <end position="22"/>
    </location>
</feature>
<dbReference type="GO" id="GO:0046872">
    <property type="term" value="F:metal ion binding"/>
    <property type="evidence" value="ECO:0007669"/>
    <property type="project" value="UniProtKB-KW"/>
</dbReference>
<comment type="caution">
    <text evidence="5">The sequence shown here is derived from an EMBL/GenBank/DDBJ whole genome shotgun (WGS) entry which is preliminary data.</text>
</comment>
<evidence type="ECO:0000256" key="2">
    <source>
        <dbReference type="ARBA" id="ARBA00023004"/>
    </source>
</evidence>
<dbReference type="AlphaFoldDB" id="A0A562J894"/>
<dbReference type="Pfam" id="PF12838">
    <property type="entry name" value="Fer4_7"/>
    <property type="match status" value="1"/>
</dbReference>
<dbReference type="PANTHER" id="PTHR43193">
    <property type="match status" value="1"/>
</dbReference>
<keyword evidence="1" id="KW-0479">Metal-binding</keyword>
<dbReference type="InterPro" id="IPR017900">
    <property type="entry name" value="4Fe4S_Fe_S_CS"/>
</dbReference>
<dbReference type="Gene3D" id="3.30.70.20">
    <property type="match status" value="1"/>
</dbReference>
<dbReference type="PROSITE" id="PS00198">
    <property type="entry name" value="4FE4S_FER_1"/>
    <property type="match status" value="1"/>
</dbReference>
<name>A0A562J894_9FIRM</name>
<dbReference type="InterPro" id="IPR017896">
    <property type="entry name" value="4Fe4S_Fe-S-bd"/>
</dbReference>
<feature type="domain" description="4Fe-4S ferredoxin-type" evidence="4">
    <location>
        <begin position="27"/>
        <end position="56"/>
    </location>
</feature>
<dbReference type="InterPro" id="IPR052977">
    <property type="entry name" value="Polyferredoxin-like_ET"/>
</dbReference>
<accession>A0A562J894</accession>
<proteinExistence type="predicted"/>
<organism evidence="5 6">
    <name type="scientific">Sedimentibacter saalensis</name>
    <dbReference type="NCBI Taxonomy" id="130788"/>
    <lineage>
        <taxon>Bacteria</taxon>
        <taxon>Bacillati</taxon>
        <taxon>Bacillota</taxon>
        <taxon>Tissierellia</taxon>
        <taxon>Sedimentibacter</taxon>
    </lineage>
</organism>
<evidence type="ECO:0000256" key="3">
    <source>
        <dbReference type="ARBA" id="ARBA00023014"/>
    </source>
</evidence>
<dbReference type="PROSITE" id="PS51379">
    <property type="entry name" value="4FE4S_FER_2"/>
    <property type="match status" value="2"/>
</dbReference>
<dbReference type="Proteomes" id="UP000315343">
    <property type="component" value="Unassembled WGS sequence"/>
</dbReference>
<keyword evidence="6" id="KW-1185">Reference proteome</keyword>
<protein>
    <submittedName>
        <fullName evidence="5">Coenzyme F420-reducing hydrogenase beta subunit</fullName>
    </submittedName>
</protein>
<evidence type="ECO:0000313" key="6">
    <source>
        <dbReference type="Proteomes" id="UP000315343"/>
    </source>
</evidence>
<gene>
    <name evidence="5" type="ORF">LY60_02357</name>
</gene>
<reference evidence="5 6" key="1">
    <citation type="submission" date="2019-07" db="EMBL/GenBank/DDBJ databases">
        <title>Genomic Encyclopedia of Type Strains, Phase I: the one thousand microbial genomes (KMG-I) project.</title>
        <authorList>
            <person name="Kyrpides N."/>
        </authorList>
    </citation>
    <scope>NUCLEOTIDE SEQUENCE [LARGE SCALE GENOMIC DNA]</scope>
    <source>
        <strain evidence="5 6">DSM 13558</strain>
    </source>
</reference>
<evidence type="ECO:0000313" key="5">
    <source>
        <dbReference type="EMBL" id="TWH79379.1"/>
    </source>
</evidence>